<dbReference type="Pfam" id="PF02852">
    <property type="entry name" value="Pyr_redox_dim"/>
    <property type="match status" value="1"/>
</dbReference>
<evidence type="ECO:0000256" key="3">
    <source>
        <dbReference type="SAM" id="MobiDB-lite"/>
    </source>
</evidence>
<comment type="caution">
    <text evidence="6">The sequence shown here is derived from an EMBL/GenBank/DDBJ whole genome shotgun (WGS) entry which is preliminary data.</text>
</comment>
<name>A0AAV9JKK6_9PEZI</name>
<gene>
    <name evidence="6" type="ORF">LTR36_002548</name>
</gene>
<dbReference type="GO" id="GO:0050660">
    <property type="term" value="F:flavin adenine dinucleotide binding"/>
    <property type="evidence" value="ECO:0007669"/>
    <property type="project" value="TreeGrafter"/>
</dbReference>
<dbReference type="SUPFAM" id="SSF55424">
    <property type="entry name" value="FAD/NAD-linked reductases, dimerisation (C-terminal) domain"/>
    <property type="match status" value="1"/>
</dbReference>
<dbReference type="PANTHER" id="PTHR43014:SF2">
    <property type="entry name" value="MERCURIC REDUCTASE"/>
    <property type="match status" value="1"/>
</dbReference>
<dbReference type="Gene3D" id="3.30.390.30">
    <property type="match status" value="1"/>
</dbReference>
<dbReference type="PRINTS" id="PR00411">
    <property type="entry name" value="PNDRDTASEI"/>
</dbReference>
<evidence type="ECO:0000313" key="7">
    <source>
        <dbReference type="Proteomes" id="UP001324427"/>
    </source>
</evidence>
<feature type="region of interest" description="Disordered" evidence="3">
    <location>
        <begin position="1"/>
        <end position="26"/>
    </location>
</feature>
<feature type="domain" description="FAD/NAD(P)-binding" evidence="5">
    <location>
        <begin position="69"/>
        <end position="239"/>
    </location>
</feature>
<evidence type="ECO:0000259" key="5">
    <source>
        <dbReference type="Pfam" id="PF07992"/>
    </source>
</evidence>
<dbReference type="InterPro" id="IPR036188">
    <property type="entry name" value="FAD/NAD-bd_sf"/>
</dbReference>
<dbReference type="Proteomes" id="UP001324427">
    <property type="component" value="Unassembled WGS sequence"/>
</dbReference>
<evidence type="ECO:0000259" key="4">
    <source>
        <dbReference type="Pfam" id="PF02852"/>
    </source>
</evidence>
<dbReference type="GO" id="GO:0003955">
    <property type="term" value="F:NAD(P)H dehydrogenase (quinone) activity"/>
    <property type="evidence" value="ECO:0007669"/>
    <property type="project" value="TreeGrafter"/>
</dbReference>
<protein>
    <submittedName>
        <fullName evidence="6">Uncharacterized protein</fullName>
    </submittedName>
</protein>
<keyword evidence="7" id="KW-1185">Reference proteome</keyword>
<dbReference type="InterPro" id="IPR004099">
    <property type="entry name" value="Pyr_nucl-diS_OxRdtase_dimer"/>
</dbReference>
<sequence length="362" mass="39654">MSKVRQRKRDIVNSFPGGSESRSKNVDGLEVINRNAAFTGPKSISVGVDAARDRRRPILMAWNLSFNTKHSSRILDSTSIHEMDRGPQRLIVIGGGHIDPEFGQLFRRLWRHVTVIQSGKQLLPREDPEIADAEVKIVGEEGIEVLLNAHASSIEASKSDRFALFLICSINCSEVEVEGSHILLAPGRTPNTDELRLEKAGSESDARGHLKVSSTLQTSTPQIYALGNCHGGPAFTHISYDNFRIIKANFIDHSPSTLTTADRMVPYVIYIDPQLGHIGLHEAEANVKTATMAMAYVARALETDETRGMMKAVVDSESGQILGFTCLGIEGGEIMSIVQVAMMGTLPYQMLQQAVFAHPHAS</sequence>
<organism evidence="6 7">
    <name type="scientific">Oleoguttula mirabilis</name>
    <dbReference type="NCBI Taxonomy" id="1507867"/>
    <lineage>
        <taxon>Eukaryota</taxon>
        <taxon>Fungi</taxon>
        <taxon>Dikarya</taxon>
        <taxon>Ascomycota</taxon>
        <taxon>Pezizomycotina</taxon>
        <taxon>Dothideomycetes</taxon>
        <taxon>Dothideomycetidae</taxon>
        <taxon>Mycosphaerellales</taxon>
        <taxon>Teratosphaeriaceae</taxon>
        <taxon>Oleoguttula</taxon>
    </lineage>
</organism>
<dbReference type="Pfam" id="PF07992">
    <property type="entry name" value="Pyr_redox_2"/>
    <property type="match status" value="1"/>
</dbReference>
<feature type="domain" description="Pyridine nucleotide-disulphide oxidoreductase dimerisation" evidence="4">
    <location>
        <begin position="265"/>
        <end position="362"/>
    </location>
</feature>
<dbReference type="InterPro" id="IPR023753">
    <property type="entry name" value="FAD/NAD-binding_dom"/>
</dbReference>
<keyword evidence="2" id="KW-0274">FAD</keyword>
<reference evidence="6 7" key="1">
    <citation type="submission" date="2021-11" db="EMBL/GenBank/DDBJ databases">
        <title>Black yeast isolated from Biological Soil Crust.</title>
        <authorList>
            <person name="Kurbessoian T."/>
        </authorList>
    </citation>
    <scope>NUCLEOTIDE SEQUENCE [LARGE SCALE GENOMIC DNA]</scope>
    <source>
        <strain evidence="6 7">CCFEE 5522</strain>
    </source>
</reference>
<dbReference type="Gene3D" id="3.50.50.60">
    <property type="entry name" value="FAD/NAD(P)-binding domain"/>
    <property type="match status" value="2"/>
</dbReference>
<dbReference type="PRINTS" id="PR00368">
    <property type="entry name" value="FADPNR"/>
</dbReference>
<keyword evidence="1" id="KW-0285">Flavoprotein</keyword>
<evidence type="ECO:0000256" key="1">
    <source>
        <dbReference type="ARBA" id="ARBA00022630"/>
    </source>
</evidence>
<dbReference type="InterPro" id="IPR016156">
    <property type="entry name" value="FAD/NAD-linked_Rdtase_dimer_sf"/>
</dbReference>
<dbReference type="PANTHER" id="PTHR43014">
    <property type="entry name" value="MERCURIC REDUCTASE"/>
    <property type="match status" value="1"/>
</dbReference>
<dbReference type="SUPFAM" id="SSF51905">
    <property type="entry name" value="FAD/NAD(P)-binding domain"/>
    <property type="match status" value="1"/>
</dbReference>
<dbReference type="EMBL" id="JAVFHQ010000017">
    <property type="protein sequence ID" value="KAK4545984.1"/>
    <property type="molecule type" value="Genomic_DNA"/>
</dbReference>
<dbReference type="AlphaFoldDB" id="A0AAV9JKK6"/>
<evidence type="ECO:0000313" key="6">
    <source>
        <dbReference type="EMBL" id="KAK4545984.1"/>
    </source>
</evidence>
<evidence type="ECO:0000256" key="2">
    <source>
        <dbReference type="ARBA" id="ARBA00022827"/>
    </source>
</evidence>
<accession>A0AAV9JKK6</accession>
<proteinExistence type="predicted"/>